<dbReference type="CTD" id="118835980"/>
<evidence type="ECO:0000256" key="1">
    <source>
        <dbReference type="SAM" id="MobiDB-lite"/>
    </source>
</evidence>
<accession>A0A6J2UQ76</accession>
<evidence type="ECO:0000313" key="3">
    <source>
        <dbReference type="RefSeq" id="XP_030621427.1"/>
    </source>
</evidence>
<sequence length="154" mass="17138">MFIYIKHADNEQFLVNTDCPIILLLQYLRTKLGLAETELLDLCDERGTLKLLFLAHQPQESASRLLPVRASFLVCSVNRDSKDGAYVSITPHVTNPDPALIENLKTQMDHLEKARLKKLSSQEDRVSNVARSAQPVSTPSPNPGPLPEHVAISL</sequence>
<dbReference type="RefSeq" id="XP_030621427.1">
    <property type="nucleotide sequence ID" value="XM_030765567.1"/>
</dbReference>
<dbReference type="Pfam" id="PF15874">
    <property type="entry name" value="Il2rg"/>
    <property type="match status" value="1"/>
</dbReference>
<protein>
    <submittedName>
        <fullName evidence="3">Uncharacterized protein CXorf65 homolog</fullName>
    </submittedName>
</protein>
<organism evidence="2 3">
    <name type="scientific">Chanos chanos</name>
    <name type="common">Milkfish</name>
    <name type="synonym">Mugil chanos</name>
    <dbReference type="NCBI Taxonomy" id="29144"/>
    <lineage>
        <taxon>Eukaryota</taxon>
        <taxon>Metazoa</taxon>
        <taxon>Chordata</taxon>
        <taxon>Craniata</taxon>
        <taxon>Vertebrata</taxon>
        <taxon>Euteleostomi</taxon>
        <taxon>Actinopterygii</taxon>
        <taxon>Neopterygii</taxon>
        <taxon>Teleostei</taxon>
        <taxon>Ostariophysi</taxon>
        <taxon>Gonorynchiformes</taxon>
        <taxon>Chanidae</taxon>
        <taxon>Chanos</taxon>
    </lineage>
</organism>
<dbReference type="PANTHER" id="PTHR33887">
    <property type="entry name" value="PB1 DOMAIN-CONTAINING PROTEIN"/>
    <property type="match status" value="1"/>
</dbReference>
<gene>
    <name evidence="3" type="primary">c2hxorf65</name>
</gene>
<keyword evidence="2" id="KW-1185">Reference proteome</keyword>
<name>A0A6J2UQ76_CHACN</name>
<proteinExistence type="predicted"/>
<reference evidence="3" key="1">
    <citation type="submission" date="2025-08" db="UniProtKB">
        <authorList>
            <consortium name="RefSeq"/>
        </authorList>
    </citation>
    <scope>IDENTIFICATION</scope>
</reference>
<dbReference type="PANTHER" id="PTHR33887:SF4">
    <property type="entry name" value="AB2-183"/>
    <property type="match status" value="1"/>
</dbReference>
<dbReference type="OrthoDB" id="2109241at2759"/>
<dbReference type="GeneID" id="115805084"/>
<feature type="region of interest" description="Disordered" evidence="1">
    <location>
        <begin position="122"/>
        <end position="154"/>
    </location>
</feature>
<evidence type="ECO:0000313" key="2">
    <source>
        <dbReference type="Proteomes" id="UP000504632"/>
    </source>
</evidence>
<dbReference type="FunCoup" id="A0A6J2UQ76">
    <property type="interactions" value="4"/>
</dbReference>
<dbReference type="Proteomes" id="UP000504632">
    <property type="component" value="Chromosome 2"/>
</dbReference>
<dbReference type="AlphaFoldDB" id="A0A6J2UQ76"/>
<dbReference type="InParanoid" id="A0A6J2UQ76"/>
<dbReference type="InterPro" id="IPR039471">
    <property type="entry name" value="CXorf65-like"/>
</dbReference>